<gene>
    <name evidence="3" type="ORF">BXP70_13165</name>
</gene>
<feature type="chain" id="PRO_5013054732" description="Outer membrane protein beta-barrel domain-containing protein" evidence="1">
    <location>
        <begin position="23"/>
        <end position="231"/>
    </location>
</feature>
<sequence length="231" mass="24876">MKALYSFVLLGGIVLTTNSAQAQSRARHKYSSRSASTTSFGVKAGVSQAVLDGTVNQITEYKAGLHLGAFMRYRPSNHFALQPEITYSQQGSNNTVPLGSMDIVNKTKLSYLNVPILAKVYLGDVFNIQFGPQFGLLLSGRQVGQTGYTMSSSSGTTYQTADVETTKDYKSDVALCGGLGVDLKNGLIIATRINYGLTNIDNNTQSQEARTSLGFGGLHNRVVEFSLGYAF</sequence>
<protein>
    <recommendedName>
        <fullName evidence="2">Outer membrane protein beta-barrel domain-containing protein</fullName>
    </recommendedName>
</protein>
<reference evidence="3 4" key="1">
    <citation type="submission" date="2017-01" db="EMBL/GenBank/DDBJ databases">
        <title>A new Hymenobacter.</title>
        <authorList>
            <person name="Liang Y."/>
            <person name="Feng F."/>
        </authorList>
    </citation>
    <scope>NUCLEOTIDE SEQUENCE [LARGE SCALE GENOMIC DNA]</scope>
    <source>
        <strain evidence="3">MIMBbqt21</strain>
    </source>
</reference>
<evidence type="ECO:0000313" key="3">
    <source>
        <dbReference type="EMBL" id="OUJ73360.1"/>
    </source>
</evidence>
<proteinExistence type="predicted"/>
<keyword evidence="4" id="KW-1185">Reference proteome</keyword>
<dbReference type="EMBL" id="MTSE01000006">
    <property type="protein sequence ID" value="OUJ73360.1"/>
    <property type="molecule type" value="Genomic_DNA"/>
</dbReference>
<dbReference type="OrthoDB" id="1160354at2"/>
<feature type="domain" description="Outer membrane protein beta-barrel" evidence="2">
    <location>
        <begin position="21"/>
        <end position="201"/>
    </location>
</feature>
<dbReference type="InterPro" id="IPR025665">
    <property type="entry name" value="Beta-barrel_OMP_2"/>
</dbReference>
<name>A0A243WCJ8_9BACT</name>
<evidence type="ECO:0000313" key="4">
    <source>
        <dbReference type="Proteomes" id="UP000194873"/>
    </source>
</evidence>
<dbReference type="Pfam" id="PF13568">
    <property type="entry name" value="OMP_b-brl_2"/>
    <property type="match status" value="1"/>
</dbReference>
<keyword evidence="1" id="KW-0732">Signal</keyword>
<evidence type="ECO:0000256" key="1">
    <source>
        <dbReference type="SAM" id="SignalP"/>
    </source>
</evidence>
<comment type="caution">
    <text evidence="3">The sequence shown here is derived from an EMBL/GenBank/DDBJ whole genome shotgun (WGS) entry which is preliminary data.</text>
</comment>
<organism evidence="3 4">
    <name type="scientific">Hymenobacter crusticola</name>
    <dbReference type="NCBI Taxonomy" id="1770526"/>
    <lineage>
        <taxon>Bacteria</taxon>
        <taxon>Pseudomonadati</taxon>
        <taxon>Bacteroidota</taxon>
        <taxon>Cytophagia</taxon>
        <taxon>Cytophagales</taxon>
        <taxon>Hymenobacteraceae</taxon>
        <taxon>Hymenobacter</taxon>
    </lineage>
</organism>
<dbReference type="RefSeq" id="WP_086594550.1">
    <property type="nucleotide sequence ID" value="NZ_MTSE01000006.1"/>
</dbReference>
<dbReference type="Proteomes" id="UP000194873">
    <property type="component" value="Unassembled WGS sequence"/>
</dbReference>
<accession>A0A243WCJ8</accession>
<dbReference type="AlphaFoldDB" id="A0A243WCJ8"/>
<feature type="signal peptide" evidence="1">
    <location>
        <begin position="1"/>
        <end position="22"/>
    </location>
</feature>
<evidence type="ECO:0000259" key="2">
    <source>
        <dbReference type="Pfam" id="PF13568"/>
    </source>
</evidence>